<dbReference type="EMBL" id="LR721783">
    <property type="protein sequence ID" value="VVW33923.1"/>
    <property type="molecule type" value="Genomic_DNA"/>
</dbReference>
<protein>
    <submittedName>
        <fullName evidence="2">Uncharacterized protein</fullName>
    </submittedName>
</protein>
<feature type="region of interest" description="Disordered" evidence="1">
    <location>
        <begin position="1"/>
        <end position="28"/>
    </location>
</feature>
<gene>
    <name evidence="2" type="ORF">NYM_LOCUS18922</name>
</gene>
<evidence type="ECO:0000313" key="2">
    <source>
        <dbReference type="EMBL" id="VVW33923.1"/>
    </source>
</evidence>
<evidence type="ECO:0000256" key="1">
    <source>
        <dbReference type="SAM" id="MobiDB-lite"/>
    </source>
</evidence>
<proteinExistence type="predicted"/>
<reference evidence="2" key="1">
    <citation type="submission" date="2019-09" db="EMBL/GenBank/DDBJ databases">
        <authorList>
            <person name="Zhang L."/>
        </authorList>
    </citation>
    <scope>NUCLEOTIDE SEQUENCE</scope>
</reference>
<name>A0A5K1D7V4_9MAGN</name>
<dbReference type="AlphaFoldDB" id="A0A5K1D7V4"/>
<sequence length="67" mass="7650">MLANAEASLAKVSRGGKETELRKKPSKGSRIAMEKGSYCGPKMDEIRTIVARWYLFFLKRERKEEDG</sequence>
<organism evidence="2">
    <name type="scientific">Nymphaea colorata</name>
    <name type="common">pocket water lily</name>
    <dbReference type="NCBI Taxonomy" id="210225"/>
    <lineage>
        <taxon>Eukaryota</taxon>
        <taxon>Viridiplantae</taxon>
        <taxon>Streptophyta</taxon>
        <taxon>Embryophyta</taxon>
        <taxon>Tracheophyta</taxon>
        <taxon>Spermatophyta</taxon>
        <taxon>Magnoliopsida</taxon>
        <taxon>Nymphaeales</taxon>
        <taxon>Nymphaeaceae</taxon>
        <taxon>Nymphaea</taxon>
    </lineage>
</organism>
<dbReference type="Gramene" id="NC5G0048850.1">
    <property type="protein sequence ID" value="NC5G0048850.1:cds"/>
    <property type="gene ID" value="NC5G0048850"/>
</dbReference>
<accession>A0A5K1D7V4</accession>